<feature type="region of interest" description="Disordered" evidence="1">
    <location>
        <begin position="1"/>
        <end position="26"/>
    </location>
</feature>
<evidence type="ECO:0000313" key="3">
    <source>
        <dbReference type="Proteomes" id="UP000490939"/>
    </source>
</evidence>
<accession>A0A8H3U334</accession>
<evidence type="ECO:0000313" key="2">
    <source>
        <dbReference type="EMBL" id="KAE9962317.1"/>
    </source>
</evidence>
<dbReference type="AlphaFoldDB" id="A0A8H3U334"/>
<evidence type="ECO:0000256" key="1">
    <source>
        <dbReference type="SAM" id="MobiDB-lite"/>
    </source>
</evidence>
<gene>
    <name evidence="2" type="ORF">EG327_002261</name>
</gene>
<comment type="caution">
    <text evidence="2">The sequence shown here is derived from an EMBL/GenBank/DDBJ whole genome shotgun (WGS) entry which is preliminary data.</text>
</comment>
<feature type="non-terminal residue" evidence="2">
    <location>
        <position position="91"/>
    </location>
</feature>
<protein>
    <submittedName>
        <fullName evidence="2">Uncharacterized protein</fullName>
    </submittedName>
</protein>
<keyword evidence="3" id="KW-1185">Reference proteome</keyword>
<dbReference type="EMBL" id="WNWR01001691">
    <property type="protein sequence ID" value="KAE9962317.1"/>
    <property type="molecule type" value="Genomic_DNA"/>
</dbReference>
<organism evidence="2 3">
    <name type="scientific">Venturia inaequalis</name>
    <name type="common">Apple scab fungus</name>
    <dbReference type="NCBI Taxonomy" id="5025"/>
    <lineage>
        <taxon>Eukaryota</taxon>
        <taxon>Fungi</taxon>
        <taxon>Dikarya</taxon>
        <taxon>Ascomycota</taxon>
        <taxon>Pezizomycotina</taxon>
        <taxon>Dothideomycetes</taxon>
        <taxon>Pleosporomycetidae</taxon>
        <taxon>Venturiales</taxon>
        <taxon>Venturiaceae</taxon>
        <taxon>Venturia</taxon>
    </lineage>
</organism>
<sequence length="91" mass="10082">MVSELRGRGASTQTSSHSSNNGMRASRSWFTAKETMYTLSPKASKLSLKSLNAKGYEPNEFNHDEDEPLFQEPFQTSNTSFSMATALAKVE</sequence>
<feature type="compositionally biased region" description="Polar residues" evidence="1">
    <location>
        <begin position="10"/>
        <end position="23"/>
    </location>
</feature>
<reference evidence="2 3" key="1">
    <citation type="submission" date="2019-07" db="EMBL/GenBank/DDBJ databases">
        <title>Venturia inaequalis Genome Resource.</title>
        <authorList>
            <person name="Lichtner F.J."/>
        </authorList>
    </citation>
    <scope>NUCLEOTIDE SEQUENCE [LARGE SCALE GENOMIC DNA]</scope>
    <source>
        <strain evidence="2 3">DMI_063113</strain>
    </source>
</reference>
<name>A0A8H3U334_VENIN</name>
<proteinExistence type="predicted"/>
<dbReference type="Proteomes" id="UP000490939">
    <property type="component" value="Unassembled WGS sequence"/>
</dbReference>